<organism evidence="1">
    <name type="scientific">hydrothermal vent metagenome</name>
    <dbReference type="NCBI Taxonomy" id="652676"/>
    <lineage>
        <taxon>unclassified sequences</taxon>
        <taxon>metagenomes</taxon>
        <taxon>ecological metagenomes</taxon>
    </lineage>
</organism>
<reference evidence="1" key="1">
    <citation type="submission" date="2018-06" db="EMBL/GenBank/DDBJ databases">
        <authorList>
            <person name="Zhirakovskaya E."/>
        </authorList>
    </citation>
    <scope>NUCLEOTIDE SEQUENCE</scope>
</reference>
<dbReference type="AlphaFoldDB" id="A0A3B1CXV0"/>
<sequence length="190" mass="22678">MTLIIYAFRAKWGEQTLSYSRYDVFPTHMLSLLYCLILSPWIKKIESPQHKIKTFCIYLILFSLISISASFRYSRAEYVAKETQLTVQFFQLQFSHAFENYFKNKPSNKILHVKNATIHFPFLNSLATRKKILSKVTRYSRTLIFYSEHLLDKKIQDKIQWGEKTDAEFIHYLQTNNINNQYSNILEILR</sequence>
<proteinExistence type="predicted"/>
<accession>A0A3B1CXV0</accession>
<gene>
    <name evidence="1" type="ORF">MNBD_UNCLBAC01-1455</name>
</gene>
<dbReference type="EMBL" id="UOGJ01000059">
    <property type="protein sequence ID" value="VAX35496.1"/>
    <property type="molecule type" value="Genomic_DNA"/>
</dbReference>
<evidence type="ECO:0000313" key="1">
    <source>
        <dbReference type="EMBL" id="VAX35496.1"/>
    </source>
</evidence>
<protein>
    <submittedName>
        <fullName evidence="1">Uncharacterized protein</fullName>
    </submittedName>
</protein>
<name>A0A3B1CXV0_9ZZZZ</name>